<name>A0A2M9XB99_9LEPT</name>
<dbReference type="AlphaFoldDB" id="A0A2M9XB99"/>
<dbReference type="SUPFAM" id="SSF52540">
    <property type="entry name" value="P-loop containing nucleoside triphosphate hydrolases"/>
    <property type="match status" value="1"/>
</dbReference>
<dbReference type="Gene3D" id="3.40.50.300">
    <property type="entry name" value="P-loop containing nucleotide triphosphate hydrolases"/>
    <property type="match status" value="1"/>
</dbReference>
<comment type="caution">
    <text evidence="8">The sequence shown here is derived from an EMBL/GenBank/DDBJ whole genome shotgun (WGS) entry which is preliminary data.</text>
</comment>
<evidence type="ECO:0000256" key="3">
    <source>
        <dbReference type="ARBA" id="ARBA00022490"/>
    </source>
</evidence>
<dbReference type="InterPro" id="IPR027417">
    <property type="entry name" value="P-loop_NTPase"/>
</dbReference>
<keyword evidence="9" id="KW-1185">Reference proteome</keyword>
<accession>A0A2M9XB99</accession>
<evidence type="ECO:0000259" key="7">
    <source>
        <dbReference type="Pfam" id="PF02562"/>
    </source>
</evidence>
<dbReference type="OrthoDB" id="9773137at2"/>
<evidence type="ECO:0000313" key="9">
    <source>
        <dbReference type="Proteomes" id="UP000232196"/>
    </source>
</evidence>
<keyword evidence="5" id="KW-0067">ATP-binding</keyword>
<organism evidence="8 9">
    <name type="scientific">Leptospira hartskeerlii</name>
    <dbReference type="NCBI Taxonomy" id="2023177"/>
    <lineage>
        <taxon>Bacteria</taxon>
        <taxon>Pseudomonadati</taxon>
        <taxon>Spirochaetota</taxon>
        <taxon>Spirochaetia</taxon>
        <taxon>Leptospirales</taxon>
        <taxon>Leptospiraceae</taxon>
        <taxon>Leptospira</taxon>
    </lineage>
</organism>
<evidence type="ECO:0000313" key="8">
    <source>
        <dbReference type="EMBL" id="PJZ24977.1"/>
    </source>
</evidence>
<keyword evidence="4" id="KW-0547">Nucleotide-binding</keyword>
<evidence type="ECO:0000256" key="4">
    <source>
        <dbReference type="ARBA" id="ARBA00022741"/>
    </source>
</evidence>
<dbReference type="RefSeq" id="WP_100707057.1">
    <property type="nucleotide sequence ID" value="NZ_NPDL01000005.1"/>
</dbReference>
<dbReference type="PANTHER" id="PTHR30473:SF1">
    <property type="entry name" value="PHOH-LIKE PROTEIN"/>
    <property type="match status" value="1"/>
</dbReference>
<dbReference type="PANTHER" id="PTHR30473">
    <property type="entry name" value="PROTEIN PHOH"/>
    <property type="match status" value="1"/>
</dbReference>
<feature type="domain" description="PhoH-like protein" evidence="7">
    <location>
        <begin position="119"/>
        <end position="319"/>
    </location>
</feature>
<comment type="similarity">
    <text evidence="2">Belongs to the PhoH family.</text>
</comment>
<evidence type="ECO:0000256" key="5">
    <source>
        <dbReference type="ARBA" id="ARBA00022840"/>
    </source>
</evidence>
<sequence length="322" mass="36997">MRKEQFTFENQDLYRKICGINDTGVKNLEKQLEIDLIPRGNGFQVEGIPTKVEFALDFFRLLETNYRDRPDRDFTDSFDFGYLLKQATKEKKKEERKSDDEPFKPNEKILTTYKGKHLYSRTKNQEKYIQSFLNNLITFGIGPAGTGKTFLSVAMACRFLQNGIVDKIVLTRPAVEAGENLGFLPGDLNQKVDPYLRPVYDALNECIGFEKTQEYIALTKIEIAPVAFMRGRTLSKSFIILDEAQNCTLAQLKMIMTRLGRNSRMCISGDVTQVDLEHGRSGFDRVVNLFRQTEGIGQVFFGKEDITRHPLVETIVRKFEEL</sequence>
<dbReference type="Pfam" id="PF02562">
    <property type="entry name" value="PhoH"/>
    <property type="match status" value="1"/>
</dbReference>
<dbReference type="EMBL" id="NPDN01000006">
    <property type="protein sequence ID" value="PJZ24977.1"/>
    <property type="molecule type" value="Genomic_DNA"/>
</dbReference>
<dbReference type="GO" id="GO:0005829">
    <property type="term" value="C:cytosol"/>
    <property type="evidence" value="ECO:0007669"/>
    <property type="project" value="TreeGrafter"/>
</dbReference>
<protein>
    <recommendedName>
        <fullName evidence="6">PhoH-like protein</fullName>
    </recommendedName>
</protein>
<dbReference type="InterPro" id="IPR051451">
    <property type="entry name" value="PhoH2-like"/>
</dbReference>
<evidence type="ECO:0000256" key="1">
    <source>
        <dbReference type="ARBA" id="ARBA00004496"/>
    </source>
</evidence>
<evidence type="ECO:0000256" key="6">
    <source>
        <dbReference type="ARBA" id="ARBA00039970"/>
    </source>
</evidence>
<dbReference type="FunFam" id="3.40.50.300:FF:000013">
    <property type="entry name" value="PhoH family ATPase"/>
    <property type="match status" value="1"/>
</dbReference>
<reference evidence="8 9" key="1">
    <citation type="submission" date="2017-07" db="EMBL/GenBank/DDBJ databases">
        <title>Leptospira spp. isolated from tropical soils.</title>
        <authorList>
            <person name="Thibeaux R."/>
            <person name="Iraola G."/>
            <person name="Ferres I."/>
            <person name="Bierque E."/>
            <person name="Girault D."/>
            <person name="Soupe-Gilbert M.-E."/>
            <person name="Picardeau M."/>
            <person name="Goarant C."/>
        </authorList>
    </citation>
    <scope>NUCLEOTIDE SEQUENCE [LARGE SCALE GENOMIC DNA]</scope>
    <source>
        <strain evidence="8 9">MCA1-C-A1</strain>
    </source>
</reference>
<dbReference type="Proteomes" id="UP000232196">
    <property type="component" value="Unassembled WGS sequence"/>
</dbReference>
<dbReference type="InterPro" id="IPR003714">
    <property type="entry name" value="PhoH"/>
</dbReference>
<keyword evidence="3" id="KW-0963">Cytoplasm</keyword>
<dbReference type="GO" id="GO:0005524">
    <property type="term" value="F:ATP binding"/>
    <property type="evidence" value="ECO:0007669"/>
    <property type="project" value="UniProtKB-KW"/>
</dbReference>
<proteinExistence type="inferred from homology"/>
<gene>
    <name evidence="8" type="ORF">CH357_12205</name>
</gene>
<evidence type="ECO:0000256" key="2">
    <source>
        <dbReference type="ARBA" id="ARBA00010393"/>
    </source>
</evidence>
<comment type="subcellular location">
    <subcellularLocation>
        <location evidence="1">Cytoplasm</location>
    </subcellularLocation>
</comment>